<proteinExistence type="predicted"/>
<name>A0A120FQ75_9BRAD</name>
<sequence length="66" mass="7143">MVDSELAAILRAVLDEVCEGVSRHEIGIRTHVACKLLEAATRGETSVNVLRQIGRAALTGAPTMWR</sequence>
<evidence type="ECO:0000313" key="2">
    <source>
        <dbReference type="Proteomes" id="UP000057737"/>
    </source>
</evidence>
<dbReference type="EMBL" id="LNCU01000039">
    <property type="protein sequence ID" value="KWV58097.1"/>
    <property type="molecule type" value="Genomic_DNA"/>
</dbReference>
<dbReference type="Proteomes" id="UP000057737">
    <property type="component" value="Unassembled WGS sequence"/>
</dbReference>
<dbReference type="AlphaFoldDB" id="A0A120FQ75"/>
<comment type="caution">
    <text evidence="1">The sequence shown here is derived from an EMBL/GenBank/DDBJ whole genome shotgun (WGS) entry which is preliminary data.</text>
</comment>
<gene>
    <name evidence="1" type="ORF">AS156_35315</name>
</gene>
<organism evidence="1 2">
    <name type="scientific">Bradyrhizobium macuxiense</name>
    <dbReference type="NCBI Taxonomy" id="1755647"/>
    <lineage>
        <taxon>Bacteria</taxon>
        <taxon>Pseudomonadati</taxon>
        <taxon>Pseudomonadota</taxon>
        <taxon>Alphaproteobacteria</taxon>
        <taxon>Hyphomicrobiales</taxon>
        <taxon>Nitrobacteraceae</taxon>
        <taxon>Bradyrhizobium</taxon>
    </lineage>
</organism>
<reference evidence="1 2" key="1">
    <citation type="submission" date="2015-11" db="EMBL/GenBank/DDBJ databases">
        <title>Draft Genome Sequence of the Strain BR 10303 (Bradyrhizobium sp.) isolated from nodules of Centrolobium paraense.</title>
        <authorList>
            <person name="Zelli J.E."/>
            <person name="Simoes-Araujo J.L."/>
            <person name="Barauna A.C."/>
            <person name="Silva K."/>
        </authorList>
    </citation>
    <scope>NUCLEOTIDE SEQUENCE [LARGE SCALE GENOMIC DNA]</scope>
    <source>
        <strain evidence="1 2">BR 10303</strain>
    </source>
</reference>
<evidence type="ECO:0000313" key="1">
    <source>
        <dbReference type="EMBL" id="KWV58097.1"/>
    </source>
</evidence>
<keyword evidence="2" id="KW-1185">Reference proteome</keyword>
<protein>
    <submittedName>
        <fullName evidence="1">Uncharacterized protein</fullName>
    </submittedName>
</protein>
<accession>A0A120FQ75</accession>